<dbReference type="InterPro" id="IPR003333">
    <property type="entry name" value="CMAS"/>
</dbReference>
<sequence>MSQVNYKVKTKSIQSEFNSPQNGQPVAHKRPQRSRFTRWLKKQLLKQLQGIRHAHLIIIEGDQQFHFGDELSDLQVSIRVHDDRFYSALALEGSVGAAESYSRGDWDCDELTRLIRVFVRNRDWLDGVENGSARIKNALLKVGHFFNKNSQQGSRKNISEHYDLGNDLFRLFLDKRMMYSSAVYESPSDDLETAATRKLQLICEKLQLSEQDHVIEIGTGWGGFALYAAKNYGCRVTTTTISEEQYRYACEQVKRAGLTDRITLLKQDYRDLSGEFDKLVSIEMVEAVGHHYLATYLKQCDALLKDDGLALIQAITIEDSRYKQALKSVDFIKKHIFPGSFIPSVSTLVGTAGDHTQLKLINLEDIGGSYARTLADWQQRFNQQTEQLDKLGYDQHFRRMWRFYFSYCEGGFIERAISDVHLLLAKPGNRRPMWRKTDIS</sequence>
<organism evidence="8 9">
    <name type="scientific">Marinicella pacifica</name>
    <dbReference type="NCBI Taxonomy" id="1171543"/>
    <lineage>
        <taxon>Bacteria</taxon>
        <taxon>Pseudomonadati</taxon>
        <taxon>Pseudomonadota</taxon>
        <taxon>Gammaproteobacteria</taxon>
        <taxon>Lysobacterales</taxon>
        <taxon>Marinicellaceae</taxon>
        <taxon>Marinicella</taxon>
    </lineage>
</organism>
<evidence type="ECO:0000256" key="4">
    <source>
        <dbReference type="ARBA" id="ARBA00022691"/>
    </source>
</evidence>
<evidence type="ECO:0000313" key="8">
    <source>
        <dbReference type="EMBL" id="GGG01838.1"/>
    </source>
</evidence>
<comment type="caution">
    <text evidence="8">The sequence shown here is derived from an EMBL/GenBank/DDBJ whole genome shotgun (WGS) entry which is preliminary data.</text>
</comment>
<feature type="region of interest" description="Disordered" evidence="7">
    <location>
        <begin position="1"/>
        <end position="33"/>
    </location>
</feature>
<dbReference type="AlphaFoldDB" id="A0A917CW71"/>
<keyword evidence="5" id="KW-0443">Lipid metabolism</keyword>
<dbReference type="Pfam" id="PF02353">
    <property type="entry name" value="CMAS"/>
    <property type="match status" value="1"/>
</dbReference>
<evidence type="ECO:0000256" key="7">
    <source>
        <dbReference type="SAM" id="MobiDB-lite"/>
    </source>
</evidence>
<evidence type="ECO:0000256" key="1">
    <source>
        <dbReference type="ARBA" id="ARBA00010815"/>
    </source>
</evidence>
<dbReference type="GO" id="GO:0032259">
    <property type="term" value="P:methylation"/>
    <property type="evidence" value="ECO:0007669"/>
    <property type="project" value="UniProtKB-KW"/>
</dbReference>
<dbReference type="PIRSF" id="PIRSF003085">
    <property type="entry name" value="CMAS"/>
    <property type="match status" value="1"/>
</dbReference>
<proteinExistence type="inferred from homology"/>
<dbReference type="CDD" id="cd02440">
    <property type="entry name" value="AdoMet_MTases"/>
    <property type="match status" value="1"/>
</dbReference>
<reference evidence="8" key="2">
    <citation type="submission" date="2020-09" db="EMBL/GenBank/DDBJ databases">
        <authorList>
            <person name="Sun Q."/>
            <person name="Zhou Y."/>
        </authorList>
    </citation>
    <scope>NUCLEOTIDE SEQUENCE</scope>
    <source>
        <strain evidence="8">CGMCC 1.12181</strain>
    </source>
</reference>
<reference evidence="8" key="1">
    <citation type="journal article" date="2014" name="Int. J. Syst. Evol. Microbiol.">
        <title>Complete genome sequence of Corynebacterium casei LMG S-19264T (=DSM 44701T), isolated from a smear-ripened cheese.</title>
        <authorList>
            <consortium name="US DOE Joint Genome Institute (JGI-PGF)"/>
            <person name="Walter F."/>
            <person name="Albersmeier A."/>
            <person name="Kalinowski J."/>
            <person name="Ruckert C."/>
        </authorList>
    </citation>
    <scope>NUCLEOTIDE SEQUENCE</scope>
    <source>
        <strain evidence="8">CGMCC 1.12181</strain>
    </source>
</reference>
<gene>
    <name evidence="8" type="primary">cfaA</name>
    <name evidence="8" type="ORF">GCM10011365_23780</name>
</gene>
<dbReference type="Proteomes" id="UP000605253">
    <property type="component" value="Unassembled WGS sequence"/>
</dbReference>
<dbReference type="SUPFAM" id="SSF53335">
    <property type="entry name" value="S-adenosyl-L-methionine-dependent methyltransferases"/>
    <property type="match status" value="1"/>
</dbReference>
<evidence type="ECO:0000313" key="9">
    <source>
        <dbReference type="Proteomes" id="UP000605253"/>
    </source>
</evidence>
<protein>
    <submittedName>
        <fullName evidence="8">Cyclopropane-fatty-acyl-phospholipid synthase</fullName>
    </submittedName>
</protein>
<dbReference type="Gene3D" id="3.40.50.150">
    <property type="entry name" value="Vaccinia Virus protein VP39"/>
    <property type="match status" value="1"/>
</dbReference>
<dbReference type="RefSeq" id="WP_188365981.1">
    <property type="nucleotide sequence ID" value="NZ_BAABJF010000028.1"/>
</dbReference>
<comment type="similarity">
    <text evidence="1">Belongs to the CFA/CMAS family.</text>
</comment>
<feature type="active site" evidence="6">
    <location>
        <position position="408"/>
    </location>
</feature>
<evidence type="ECO:0000256" key="3">
    <source>
        <dbReference type="ARBA" id="ARBA00022679"/>
    </source>
</evidence>
<keyword evidence="3" id="KW-0808">Transferase</keyword>
<keyword evidence="2" id="KW-0489">Methyltransferase</keyword>
<keyword evidence="4" id="KW-0949">S-adenosyl-L-methionine</keyword>
<dbReference type="PANTHER" id="PTHR43667">
    <property type="entry name" value="CYCLOPROPANE-FATTY-ACYL-PHOSPHOLIPID SYNTHASE"/>
    <property type="match status" value="1"/>
</dbReference>
<dbReference type="GO" id="GO:0008610">
    <property type="term" value="P:lipid biosynthetic process"/>
    <property type="evidence" value="ECO:0007669"/>
    <property type="project" value="InterPro"/>
</dbReference>
<dbReference type="GO" id="GO:0008168">
    <property type="term" value="F:methyltransferase activity"/>
    <property type="evidence" value="ECO:0007669"/>
    <property type="project" value="UniProtKB-KW"/>
</dbReference>
<feature type="compositionally biased region" description="Polar residues" evidence="7">
    <location>
        <begin position="1"/>
        <end position="24"/>
    </location>
</feature>
<dbReference type="InterPro" id="IPR029063">
    <property type="entry name" value="SAM-dependent_MTases_sf"/>
</dbReference>
<evidence type="ECO:0000256" key="6">
    <source>
        <dbReference type="PIRSR" id="PIRSR003085-1"/>
    </source>
</evidence>
<name>A0A917CW71_9GAMM</name>
<dbReference type="PANTHER" id="PTHR43667:SF2">
    <property type="entry name" value="FATTY ACID C-METHYL TRANSFERASE"/>
    <property type="match status" value="1"/>
</dbReference>
<dbReference type="EMBL" id="BMEO01000015">
    <property type="protein sequence ID" value="GGG01838.1"/>
    <property type="molecule type" value="Genomic_DNA"/>
</dbReference>
<keyword evidence="9" id="KW-1185">Reference proteome</keyword>
<evidence type="ECO:0000256" key="5">
    <source>
        <dbReference type="ARBA" id="ARBA00023098"/>
    </source>
</evidence>
<evidence type="ECO:0000256" key="2">
    <source>
        <dbReference type="ARBA" id="ARBA00022603"/>
    </source>
</evidence>
<accession>A0A917CW71</accession>
<dbReference type="InterPro" id="IPR050723">
    <property type="entry name" value="CFA/CMAS"/>
</dbReference>